<evidence type="ECO:0000259" key="2">
    <source>
        <dbReference type="Pfam" id="PF20152"/>
    </source>
</evidence>
<dbReference type="EMBL" id="AYKW01000005">
    <property type="protein sequence ID" value="PIL34725.1"/>
    <property type="molecule type" value="Genomic_DNA"/>
</dbReference>
<dbReference type="PANTHER" id="PTHR40465">
    <property type="entry name" value="CHROMOSOME 1, WHOLE GENOME SHOTGUN SEQUENCE"/>
    <property type="match status" value="1"/>
</dbReference>
<feature type="transmembrane region" description="Helical" evidence="1">
    <location>
        <begin position="20"/>
        <end position="41"/>
    </location>
</feature>
<dbReference type="Pfam" id="PF20152">
    <property type="entry name" value="DUF6534"/>
    <property type="match status" value="1"/>
</dbReference>
<feature type="transmembrane region" description="Helical" evidence="1">
    <location>
        <begin position="180"/>
        <end position="201"/>
    </location>
</feature>
<keyword evidence="1" id="KW-0812">Transmembrane</keyword>
<feature type="transmembrane region" description="Helical" evidence="1">
    <location>
        <begin position="61"/>
        <end position="82"/>
    </location>
</feature>
<feature type="transmembrane region" description="Helical" evidence="1">
    <location>
        <begin position="102"/>
        <end position="123"/>
    </location>
</feature>
<dbReference type="Proteomes" id="UP000230002">
    <property type="component" value="Unassembled WGS sequence"/>
</dbReference>
<gene>
    <name evidence="3" type="ORF">GSI_03506</name>
</gene>
<evidence type="ECO:0000313" key="3">
    <source>
        <dbReference type="EMBL" id="PIL34725.1"/>
    </source>
</evidence>
<dbReference type="STRING" id="1077348.A0A2G8SLS4"/>
<reference evidence="3 4" key="1">
    <citation type="journal article" date="2015" name="Sci. Rep.">
        <title>Chromosome-level genome map provides insights into diverse defense mechanisms in the medicinal fungus Ganoderma sinense.</title>
        <authorList>
            <person name="Zhu Y."/>
            <person name="Xu J."/>
            <person name="Sun C."/>
            <person name="Zhou S."/>
            <person name="Xu H."/>
            <person name="Nelson D.R."/>
            <person name="Qian J."/>
            <person name="Song J."/>
            <person name="Luo H."/>
            <person name="Xiang L."/>
            <person name="Li Y."/>
            <person name="Xu Z."/>
            <person name="Ji A."/>
            <person name="Wang L."/>
            <person name="Lu S."/>
            <person name="Hayward A."/>
            <person name="Sun W."/>
            <person name="Li X."/>
            <person name="Schwartz D.C."/>
            <person name="Wang Y."/>
            <person name="Chen S."/>
        </authorList>
    </citation>
    <scope>NUCLEOTIDE SEQUENCE [LARGE SCALE GENOMIC DNA]</scope>
    <source>
        <strain evidence="3 4">ZZ0214-1</strain>
    </source>
</reference>
<comment type="caution">
    <text evidence="3">The sequence shown here is derived from an EMBL/GenBank/DDBJ whole genome shotgun (WGS) entry which is preliminary data.</text>
</comment>
<feature type="transmembrane region" description="Helical" evidence="1">
    <location>
        <begin position="250"/>
        <end position="271"/>
    </location>
</feature>
<proteinExistence type="predicted"/>
<feature type="domain" description="DUF6534" evidence="2">
    <location>
        <begin position="190"/>
        <end position="275"/>
    </location>
</feature>
<keyword evidence="1" id="KW-1133">Transmembrane helix</keyword>
<accession>A0A2G8SLS4</accession>
<keyword evidence="4" id="KW-1185">Reference proteome</keyword>
<dbReference type="AlphaFoldDB" id="A0A2G8SLS4"/>
<name>A0A2G8SLS4_9APHY</name>
<dbReference type="InterPro" id="IPR045339">
    <property type="entry name" value="DUF6534"/>
</dbReference>
<keyword evidence="1" id="KW-0472">Membrane</keyword>
<dbReference type="OrthoDB" id="2739927at2759"/>
<protein>
    <recommendedName>
        <fullName evidence="2">DUF6534 domain-containing protein</fullName>
    </recommendedName>
</protein>
<feature type="transmembrane region" description="Helical" evidence="1">
    <location>
        <begin position="135"/>
        <end position="160"/>
    </location>
</feature>
<evidence type="ECO:0000313" key="4">
    <source>
        <dbReference type="Proteomes" id="UP000230002"/>
    </source>
</evidence>
<sequence length="347" mass="38127">MSTATSDSNPLVDSFPHIPVANTLGIWLIAVAVVFLLNGLLFHQTYRYFREYSDDRTLLKVWVAIVVILQTFVSALVFHTTWVYSIHSYWDRTYLFLGKVVWSINILPTISSITAISSQLFFIRRLCLLAPNFKPIAAIVFVLNVANLGCFIALSVKMFVSPSLVSLTGSTLTTNDKWAYFASIATGVQMAGDIILTVALFHVFRKSRTGLTKTDSMLEVMIAYAIGTGAVNCVGHVITIALSVAYPHNWVYGLFACIDIKLYAIGFLVALDSRKFLAMTRCATEVIDPDALPGWNLESTSTGIPRAGVQMSSLGTSAPTALEFKVLTRGVSEDEELRSKRGPVGVY</sequence>
<evidence type="ECO:0000256" key="1">
    <source>
        <dbReference type="SAM" id="Phobius"/>
    </source>
</evidence>
<organism evidence="3 4">
    <name type="scientific">Ganoderma sinense ZZ0214-1</name>
    <dbReference type="NCBI Taxonomy" id="1077348"/>
    <lineage>
        <taxon>Eukaryota</taxon>
        <taxon>Fungi</taxon>
        <taxon>Dikarya</taxon>
        <taxon>Basidiomycota</taxon>
        <taxon>Agaricomycotina</taxon>
        <taxon>Agaricomycetes</taxon>
        <taxon>Polyporales</taxon>
        <taxon>Polyporaceae</taxon>
        <taxon>Ganoderma</taxon>
    </lineage>
</organism>
<dbReference type="PANTHER" id="PTHR40465:SF1">
    <property type="entry name" value="DUF6534 DOMAIN-CONTAINING PROTEIN"/>
    <property type="match status" value="1"/>
</dbReference>
<feature type="transmembrane region" description="Helical" evidence="1">
    <location>
        <begin position="222"/>
        <end position="244"/>
    </location>
</feature>